<evidence type="ECO:0000256" key="2">
    <source>
        <dbReference type="ARBA" id="ARBA00004651"/>
    </source>
</evidence>
<evidence type="ECO:0000256" key="9">
    <source>
        <dbReference type="ARBA" id="ARBA00023004"/>
    </source>
</evidence>
<dbReference type="RefSeq" id="WP_098457407.1">
    <property type="nucleotide sequence ID" value="NZ_PDJH01000001.1"/>
</dbReference>
<comment type="function">
    <text evidence="1 16">Probable transporter of a GTP-driven Fe(2+) uptake system.</text>
</comment>
<feature type="transmembrane region" description="Helical" evidence="16">
    <location>
        <begin position="488"/>
        <end position="506"/>
    </location>
</feature>
<keyword evidence="12 16" id="KW-0472">Membrane</keyword>
<dbReference type="Proteomes" id="UP000221394">
    <property type="component" value="Unassembled WGS sequence"/>
</dbReference>
<keyword evidence="10" id="KW-0406">Ion transport</keyword>
<dbReference type="InterPro" id="IPR003373">
    <property type="entry name" value="Fe2_transport_prot-B"/>
</dbReference>
<keyword evidence="19" id="KW-1185">Reference proteome</keyword>
<feature type="binding site" evidence="15">
    <location>
        <position position="38"/>
    </location>
    <ligand>
        <name>Mg(2+)</name>
        <dbReference type="ChEBI" id="CHEBI:18420"/>
        <label>2</label>
    </ligand>
</feature>
<dbReference type="PANTHER" id="PTHR43185:SF1">
    <property type="entry name" value="FE(2+) TRANSPORTER FEOB"/>
    <property type="match status" value="1"/>
</dbReference>
<dbReference type="Gene3D" id="3.40.50.300">
    <property type="entry name" value="P-loop containing nucleotide triphosphate hydrolases"/>
    <property type="match status" value="1"/>
</dbReference>
<feature type="binding site" evidence="14">
    <location>
        <begin position="24"/>
        <end position="31"/>
    </location>
    <ligand>
        <name>GTP</name>
        <dbReference type="ChEBI" id="CHEBI:37565"/>
        <label>1</label>
    </ligand>
</feature>
<dbReference type="OrthoDB" id="9809127at2"/>
<feature type="binding site" evidence="14">
    <location>
        <begin position="49"/>
        <end position="53"/>
    </location>
    <ligand>
        <name>GTP</name>
        <dbReference type="ChEBI" id="CHEBI:37565"/>
        <label>1</label>
    </ligand>
</feature>
<evidence type="ECO:0000256" key="7">
    <source>
        <dbReference type="ARBA" id="ARBA00022741"/>
    </source>
</evidence>
<feature type="transmembrane region" description="Helical" evidence="16">
    <location>
        <begin position="369"/>
        <end position="386"/>
    </location>
</feature>
<dbReference type="PANTHER" id="PTHR43185">
    <property type="entry name" value="FERROUS IRON TRANSPORT PROTEIN B"/>
    <property type="match status" value="1"/>
</dbReference>
<evidence type="ECO:0000256" key="10">
    <source>
        <dbReference type="ARBA" id="ARBA00023065"/>
    </source>
</evidence>
<dbReference type="Pfam" id="PF07670">
    <property type="entry name" value="Gate"/>
    <property type="match status" value="2"/>
</dbReference>
<evidence type="ECO:0000256" key="14">
    <source>
        <dbReference type="PIRSR" id="PIRSR603373-1"/>
    </source>
</evidence>
<dbReference type="InterPro" id="IPR027417">
    <property type="entry name" value="P-loop_NTPase"/>
</dbReference>
<dbReference type="Pfam" id="PF02421">
    <property type="entry name" value="FeoB_N"/>
    <property type="match status" value="1"/>
</dbReference>
<evidence type="ECO:0000256" key="13">
    <source>
        <dbReference type="NCBIfam" id="TIGR00437"/>
    </source>
</evidence>
<evidence type="ECO:0000256" key="1">
    <source>
        <dbReference type="ARBA" id="ARBA00003926"/>
    </source>
</evidence>
<dbReference type="Pfam" id="PF07664">
    <property type="entry name" value="FeoB_C"/>
    <property type="match status" value="1"/>
</dbReference>
<keyword evidence="9 16" id="KW-0408">Iron</keyword>
<feature type="transmembrane region" description="Helical" evidence="16">
    <location>
        <begin position="429"/>
        <end position="449"/>
    </location>
</feature>
<evidence type="ECO:0000313" key="19">
    <source>
        <dbReference type="Proteomes" id="UP000221394"/>
    </source>
</evidence>
<dbReference type="InterPro" id="IPR050860">
    <property type="entry name" value="FeoB_GTPase"/>
</dbReference>
<feature type="binding site" evidence="15">
    <location>
        <position position="35"/>
    </location>
    <ligand>
        <name>Mg(2+)</name>
        <dbReference type="ChEBI" id="CHEBI:18420"/>
        <label>2</label>
    </ligand>
</feature>
<feature type="binding site" evidence="15">
    <location>
        <position position="39"/>
    </location>
    <ligand>
        <name>Mg(2+)</name>
        <dbReference type="ChEBI" id="CHEBI:18420"/>
        <label>2</label>
    </ligand>
</feature>
<dbReference type="EMBL" id="PDJH01000001">
    <property type="protein sequence ID" value="PFG36203.1"/>
    <property type="molecule type" value="Genomic_DNA"/>
</dbReference>
<accession>A0A2A9EBM4</accession>
<evidence type="ECO:0000256" key="11">
    <source>
        <dbReference type="ARBA" id="ARBA00023134"/>
    </source>
</evidence>
<keyword evidence="4" id="KW-1003">Cell membrane</keyword>
<dbReference type="InterPro" id="IPR011642">
    <property type="entry name" value="Gate_dom"/>
</dbReference>
<dbReference type="InterPro" id="IPR011640">
    <property type="entry name" value="Fe2_transport_prot_B_C"/>
</dbReference>
<dbReference type="PROSITE" id="PS51711">
    <property type="entry name" value="G_FEOB"/>
    <property type="match status" value="1"/>
</dbReference>
<evidence type="ECO:0000256" key="12">
    <source>
        <dbReference type="ARBA" id="ARBA00023136"/>
    </source>
</evidence>
<feature type="transmembrane region" description="Helical" evidence="16">
    <location>
        <begin position="398"/>
        <end position="423"/>
    </location>
</feature>
<keyword evidence="15" id="KW-0479">Metal-binding</keyword>
<comment type="subcellular location">
    <subcellularLocation>
        <location evidence="16">Cell inner membrane</location>
        <topology evidence="16">Multi-pass membrane protein</topology>
    </subcellularLocation>
    <subcellularLocation>
        <location evidence="2">Cell membrane</location>
        <topology evidence="2">Multi-pass membrane protein</topology>
    </subcellularLocation>
</comment>
<protein>
    <recommendedName>
        <fullName evidence="13 16">Ferrous iron transport protein B</fullName>
    </recommendedName>
</protein>
<reference evidence="18 19" key="1">
    <citation type="submission" date="2017-10" db="EMBL/GenBank/DDBJ databases">
        <title>Sequencing the genomes of 1000 actinobacteria strains.</title>
        <authorList>
            <person name="Klenk H.-P."/>
        </authorList>
    </citation>
    <scope>NUCLEOTIDE SEQUENCE [LARGE SCALE GENOMIC DNA]</scope>
    <source>
        <strain evidence="18 19">DSM 21574</strain>
    </source>
</reference>
<dbReference type="GO" id="GO:0005886">
    <property type="term" value="C:plasma membrane"/>
    <property type="evidence" value="ECO:0007669"/>
    <property type="project" value="UniProtKB-SubCell"/>
</dbReference>
<dbReference type="GO" id="GO:0015093">
    <property type="term" value="F:ferrous iron transmembrane transporter activity"/>
    <property type="evidence" value="ECO:0007669"/>
    <property type="project" value="UniProtKB-UniRule"/>
</dbReference>
<evidence type="ECO:0000313" key="18">
    <source>
        <dbReference type="EMBL" id="PFG36203.1"/>
    </source>
</evidence>
<feature type="binding site" evidence="14">
    <location>
        <begin position="70"/>
        <end position="73"/>
    </location>
    <ligand>
        <name>GTP</name>
        <dbReference type="ChEBI" id="CHEBI:37565"/>
        <label>1</label>
    </ligand>
</feature>
<dbReference type="NCBIfam" id="TIGR00437">
    <property type="entry name" value="feoB"/>
    <property type="match status" value="1"/>
</dbReference>
<keyword evidence="8 16" id="KW-1133">Transmembrane helix</keyword>
<sequence length="659" mass="69222">MTCHEPAGAPQARTLDLPTVLLVGNPNVGKSTLFNLLTGARQHVMNAPGTTVELRRGTWSAEDRPVRLTDLPGTYSLLARSPDEEVTAAAVADVGPDRADVVVVLVDASALPRSLYLLAQVAERRVPVVVAVTMNDVAARAGAPVPADALAETLGVPVVAIDPRRGRGGEALAREVRRVLDGAATDGPTDTSSTTSLAALVARTAPNHAEPRQPVSLEAELAHADVLFAWVDEVQRAVVGVPETARPSVTDRVDRWLLQPWVGLPVLLVVMWLAFQVATSVAAPLMGLVDRAVGGWFAGLLADVMPGPAWLEGLVVDGLVAGLGTVLSFAPLMGMMFVGVALLEDSGYLARAAFVADRVMRAIGLDGRAVLPLVVGFGCNLSALAATRTLPDARQRTLTAFLVPYTSCAARLTVYVLLAGAFFPDHAGTVVLAMYVVSVLMVVVVGLVLRRTVFRDLGREPLVIALPAYQRPRLRALLLSAGKRVEAFVRKAGTIIVLTLTVVWLLQAVPVTGEHQVADVPVGDSAYGWAAQAAAPVFGPAGFGDWHATAALATGFVAKEVVVGAFAQSFAVDEPQDPADGGSLAERLRASFDESSGGHGGVAAIAFLVFVLTYTPCLATVAEQARLLGARRTAVAVAIQLVTAWFLAVAVFQVGRLWW</sequence>
<evidence type="ECO:0000259" key="17">
    <source>
        <dbReference type="PROSITE" id="PS51711"/>
    </source>
</evidence>
<evidence type="ECO:0000256" key="16">
    <source>
        <dbReference type="RuleBase" id="RU362098"/>
    </source>
</evidence>
<feature type="transmembrane region" description="Helical" evidence="16">
    <location>
        <begin position="601"/>
        <end position="622"/>
    </location>
</feature>
<keyword evidence="15" id="KW-0460">Magnesium</keyword>
<keyword evidence="7 14" id="KW-0547">Nucleotide-binding</keyword>
<keyword evidence="5 16" id="KW-0410">Iron transport</keyword>
<feature type="transmembrane region" description="Helical" evidence="16">
    <location>
        <begin position="314"/>
        <end position="343"/>
    </location>
</feature>
<evidence type="ECO:0000256" key="15">
    <source>
        <dbReference type="PIRSR" id="PIRSR603373-2"/>
    </source>
</evidence>
<feature type="domain" description="FeoB-type G" evidence="17">
    <location>
        <begin position="17"/>
        <end position="182"/>
    </location>
</feature>
<organism evidence="18 19">
    <name type="scientific">Flavimobilis soli</name>
    <dbReference type="NCBI Taxonomy" id="442709"/>
    <lineage>
        <taxon>Bacteria</taxon>
        <taxon>Bacillati</taxon>
        <taxon>Actinomycetota</taxon>
        <taxon>Actinomycetes</taxon>
        <taxon>Micrococcales</taxon>
        <taxon>Jonesiaceae</taxon>
        <taxon>Flavimobilis</taxon>
    </lineage>
</organism>
<comment type="similarity">
    <text evidence="16">Belongs to the TRAFAC class TrmE-Era-EngA-EngB-Septin-like GTPase superfamily. FeoB GTPase (TC 9.A.8) family.</text>
</comment>
<evidence type="ECO:0000256" key="5">
    <source>
        <dbReference type="ARBA" id="ARBA00022496"/>
    </source>
</evidence>
<comment type="caution">
    <text evidence="18">The sequence shown here is derived from an EMBL/GenBank/DDBJ whole genome shotgun (WGS) entry which is preliminary data.</text>
</comment>
<evidence type="ECO:0000256" key="4">
    <source>
        <dbReference type="ARBA" id="ARBA00022475"/>
    </source>
</evidence>
<evidence type="ECO:0000256" key="3">
    <source>
        <dbReference type="ARBA" id="ARBA00022448"/>
    </source>
</evidence>
<dbReference type="AlphaFoldDB" id="A0A2A9EBM4"/>
<name>A0A2A9EBM4_9MICO</name>
<keyword evidence="6 16" id="KW-0812">Transmembrane</keyword>
<feature type="transmembrane region" description="Helical" evidence="16">
    <location>
        <begin position="256"/>
        <end position="275"/>
    </location>
</feature>
<keyword evidence="3 16" id="KW-0813">Transport</keyword>
<keyword evidence="11 14" id="KW-0342">GTP-binding</keyword>
<feature type="transmembrane region" description="Helical" evidence="16">
    <location>
        <begin position="634"/>
        <end position="654"/>
    </location>
</feature>
<gene>
    <name evidence="18" type="ORF">ATL41_0915</name>
</gene>
<evidence type="ECO:0000256" key="6">
    <source>
        <dbReference type="ARBA" id="ARBA00022692"/>
    </source>
</evidence>
<dbReference type="GO" id="GO:0046872">
    <property type="term" value="F:metal ion binding"/>
    <property type="evidence" value="ECO:0007669"/>
    <property type="project" value="UniProtKB-KW"/>
</dbReference>
<dbReference type="InterPro" id="IPR030389">
    <property type="entry name" value="G_FEOB_dom"/>
</dbReference>
<proteinExistence type="inferred from homology"/>
<dbReference type="GO" id="GO:0005525">
    <property type="term" value="F:GTP binding"/>
    <property type="evidence" value="ECO:0007669"/>
    <property type="project" value="UniProtKB-KW"/>
</dbReference>
<evidence type="ECO:0000256" key="8">
    <source>
        <dbReference type="ARBA" id="ARBA00022989"/>
    </source>
</evidence>
<dbReference type="SUPFAM" id="SSF52540">
    <property type="entry name" value="P-loop containing nucleoside triphosphate hydrolases"/>
    <property type="match status" value="1"/>
</dbReference>